<dbReference type="AlphaFoldDB" id="F0H253"/>
<evidence type="ECO:0000256" key="2">
    <source>
        <dbReference type="ARBA" id="ARBA00022747"/>
    </source>
</evidence>
<dbReference type="GO" id="GO:0003677">
    <property type="term" value="F:DNA binding"/>
    <property type="evidence" value="ECO:0007669"/>
    <property type="project" value="UniProtKB-KW"/>
</dbReference>
<organism evidence="5 6">
    <name type="scientific">Anaerococcus hydrogenalis ACS-025-V-Sch4</name>
    <dbReference type="NCBI Taxonomy" id="879306"/>
    <lineage>
        <taxon>Bacteria</taxon>
        <taxon>Bacillati</taxon>
        <taxon>Bacillota</taxon>
        <taxon>Tissierellia</taxon>
        <taxon>Tissierellales</taxon>
        <taxon>Peptoniphilaceae</taxon>
        <taxon>Anaerococcus</taxon>
    </lineage>
</organism>
<dbReference type="GO" id="GO:0009307">
    <property type="term" value="P:DNA restriction-modification system"/>
    <property type="evidence" value="ECO:0007669"/>
    <property type="project" value="UniProtKB-KW"/>
</dbReference>
<dbReference type="InterPro" id="IPR000055">
    <property type="entry name" value="Restrct_endonuc_typeI_TRD"/>
</dbReference>
<evidence type="ECO:0000256" key="3">
    <source>
        <dbReference type="ARBA" id="ARBA00023125"/>
    </source>
</evidence>
<evidence type="ECO:0000313" key="5">
    <source>
        <dbReference type="EMBL" id="EGC83690.1"/>
    </source>
</evidence>
<sequence>MAKLHIYIYIRVRDLFDIQRGKSIYTKTYCKNNKGEYPVYSADNNNPLGFRNEYDYDGKYLSSSINGIAGVLTILEGKFSTNADRVVFIPKVENINLAYVKNILEPILRNKNKGRKGLKGKNEFTKLTPSMIEDEMIPIPYDMYGEVFSEKQRIIASKYITIDMIKKEIENRLSELINIDLFF</sequence>
<gene>
    <name evidence="5" type="ORF">HMPREF9246_1413</name>
</gene>
<dbReference type="Pfam" id="PF01420">
    <property type="entry name" value="Methylase_S"/>
    <property type="match status" value="1"/>
</dbReference>
<accession>F0H253</accession>
<evidence type="ECO:0000313" key="6">
    <source>
        <dbReference type="Proteomes" id="UP000005277"/>
    </source>
</evidence>
<evidence type="ECO:0000259" key="4">
    <source>
        <dbReference type="Pfam" id="PF01420"/>
    </source>
</evidence>
<dbReference type="EMBL" id="AEXN01000032">
    <property type="protein sequence ID" value="EGC83690.1"/>
    <property type="molecule type" value="Genomic_DNA"/>
</dbReference>
<evidence type="ECO:0000256" key="1">
    <source>
        <dbReference type="ARBA" id="ARBA00010923"/>
    </source>
</evidence>
<protein>
    <submittedName>
        <fullName evidence="5">Conserved domain protein</fullName>
    </submittedName>
</protein>
<comment type="similarity">
    <text evidence="1">Belongs to the type-I restriction system S methylase family.</text>
</comment>
<dbReference type="REBASE" id="33683">
    <property type="entry name" value="S.Ahy25ORF1415P"/>
</dbReference>
<reference evidence="5 6" key="1">
    <citation type="submission" date="2011-01" db="EMBL/GenBank/DDBJ databases">
        <authorList>
            <person name="Durkin A.S."/>
            <person name="Madupu R."/>
            <person name="Torralba M."/>
            <person name="Gillis M."/>
            <person name="Methe B."/>
            <person name="Sutton G."/>
            <person name="Nelson K.E."/>
        </authorList>
    </citation>
    <scope>NUCLEOTIDE SEQUENCE [LARGE SCALE GENOMIC DNA]</scope>
    <source>
        <strain evidence="5 6">ACS-025-V-Sch4</strain>
    </source>
</reference>
<feature type="domain" description="Type I restriction modification DNA specificity" evidence="4">
    <location>
        <begin position="11"/>
        <end position="175"/>
    </location>
</feature>
<dbReference type="SUPFAM" id="SSF116734">
    <property type="entry name" value="DNA methylase specificity domain"/>
    <property type="match status" value="1"/>
</dbReference>
<comment type="caution">
    <text evidence="5">The sequence shown here is derived from an EMBL/GenBank/DDBJ whole genome shotgun (WGS) entry which is preliminary data.</text>
</comment>
<proteinExistence type="inferred from homology"/>
<keyword evidence="3" id="KW-0238">DNA-binding</keyword>
<dbReference type="Proteomes" id="UP000005277">
    <property type="component" value="Unassembled WGS sequence"/>
</dbReference>
<name>F0H253_9FIRM</name>
<keyword evidence="6" id="KW-1185">Reference proteome</keyword>
<keyword evidence="2" id="KW-0680">Restriction system</keyword>
<dbReference type="Gene3D" id="3.90.220.20">
    <property type="entry name" value="DNA methylase specificity domains"/>
    <property type="match status" value="1"/>
</dbReference>
<dbReference type="RefSeq" id="WP_004818027.1">
    <property type="nucleotide sequence ID" value="NZ_AEXN01000032.1"/>
</dbReference>
<dbReference type="InterPro" id="IPR044946">
    <property type="entry name" value="Restrct_endonuc_typeI_TRD_sf"/>
</dbReference>